<dbReference type="EMBL" id="ACZI02000001">
    <property type="protein sequence ID" value="ERG69380.1"/>
    <property type="molecule type" value="Genomic_DNA"/>
</dbReference>
<protein>
    <submittedName>
        <fullName evidence="2">Uncharacterized protein</fullName>
    </submittedName>
</protein>
<accession>U1M2P2</accession>
<feature type="compositionally biased region" description="Basic and acidic residues" evidence="1">
    <location>
        <begin position="1"/>
        <end position="11"/>
    </location>
</feature>
<organism evidence="2 3">
    <name type="scientific">Segniliparus rugosus (strain ATCC BAA-974 / DSM 45345 / CCUG 50838 / CIP 108380 / JCM 13579 / CDC 945)</name>
    <dbReference type="NCBI Taxonomy" id="679197"/>
    <lineage>
        <taxon>Bacteria</taxon>
        <taxon>Bacillati</taxon>
        <taxon>Actinomycetota</taxon>
        <taxon>Actinomycetes</taxon>
        <taxon>Mycobacteriales</taxon>
        <taxon>Segniliparaceae</taxon>
        <taxon>Segniliparus</taxon>
    </lineage>
</organism>
<dbReference type="STRING" id="679197.HMPREF9336_04076"/>
<keyword evidence="3" id="KW-1185">Reference proteome</keyword>
<feature type="region of interest" description="Disordered" evidence="1">
    <location>
        <begin position="1"/>
        <end position="31"/>
    </location>
</feature>
<comment type="caution">
    <text evidence="2">The sequence shown here is derived from an EMBL/GenBank/DDBJ whole genome shotgun (WGS) entry which is preliminary data.</text>
</comment>
<reference evidence="2 3" key="1">
    <citation type="journal article" date="2011" name="Stand. Genomic Sci.">
        <title>High quality draft genome sequence of Segniliparus rugosus CDC 945(T)= (ATCC BAA-974(T)).</title>
        <authorList>
            <person name="Earl A.M."/>
            <person name="Desjardins C.A."/>
            <person name="Fitzgerald M.G."/>
            <person name="Arachchi H.M."/>
            <person name="Zeng Q."/>
            <person name="Mehta T."/>
            <person name="Griggs A."/>
            <person name="Birren B.W."/>
            <person name="Toney N.C."/>
            <person name="Carr J."/>
            <person name="Posey J."/>
            <person name="Butler W.R."/>
        </authorList>
    </citation>
    <scope>NUCLEOTIDE SEQUENCE [LARGE SCALE GENOMIC DNA]</scope>
    <source>
        <strain evidence="3">ATCC BAA-974 / DSM 45345 / CCUG 50838 / CIP 108380 / JCM 13579 / CDC 945</strain>
    </source>
</reference>
<dbReference type="RefSeq" id="WP_021029912.1">
    <property type="nucleotide sequence ID" value="NZ_KI391953.1"/>
</dbReference>
<proteinExistence type="predicted"/>
<dbReference type="HOGENOM" id="CLU_1160433_0_0_11"/>
<name>U1M2P2_SEGRC</name>
<evidence type="ECO:0000256" key="1">
    <source>
        <dbReference type="SAM" id="MobiDB-lite"/>
    </source>
</evidence>
<evidence type="ECO:0000313" key="2">
    <source>
        <dbReference type="EMBL" id="ERG69380.1"/>
    </source>
</evidence>
<gene>
    <name evidence="2" type="ORF">HMPREF9336_04076</name>
</gene>
<sequence>MAEAVRPEAPRRGGFGSGGPDPTPEEKAERERNCLTDWRAKNLGTYEFGSPTYWEMHDWAMTWRENVVPHARDFWERYAARRAARAPLWLRSREGTGGAASPEPSTLPPYDYSGGRVWCEAESLRVLDAVFHDDLKEPTDSRYLRLRVVGALTLAYEETELYWEQRLAALGCERRLSWEDIQAHSAAALRLSASCVALMERRHERAAAQMRALGGGAIADYVQSWREHTLLVRNARSCL</sequence>
<dbReference type="AlphaFoldDB" id="U1M2P2"/>
<evidence type="ECO:0000313" key="3">
    <source>
        <dbReference type="Proteomes" id="UP000004816"/>
    </source>
</evidence>
<dbReference type="Proteomes" id="UP000004816">
    <property type="component" value="Unassembled WGS sequence"/>
</dbReference>